<protein>
    <submittedName>
        <fullName evidence="5">SpoIIE family protein phosphatase</fullName>
    </submittedName>
</protein>
<comment type="caution">
    <text evidence="5">The sequence shown here is derived from an EMBL/GenBank/DDBJ whole genome shotgun (WGS) entry which is preliminary data.</text>
</comment>
<dbReference type="InterPro" id="IPR003018">
    <property type="entry name" value="GAF"/>
</dbReference>
<keyword evidence="6" id="KW-1185">Reference proteome</keyword>
<dbReference type="InterPro" id="IPR052016">
    <property type="entry name" value="Bact_Sigma-Reg"/>
</dbReference>
<accession>A0A937UJP0</accession>
<dbReference type="Gene3D" id="3.30.450.40">
    <property type="match status" value="1"/>
</dbReference>
<dbReference type="PANTHER" id="PTHR43156:SF2">
    <property type="entry name" value="STAGE II SPORULATION PROTEIN E"/>
    <property type="match status" value="1"/>
</dbReference>
<feature type="region of interest" description="Disordered" evidence="2">
    <location>
        <begin position="471"/>
        <end position="596"/>
    </location>
</feature>
<dbReference type="Proteomes" id="UP000604475">
    <property type="component" value="Unassembled WGS sequence"/>
</dbReference>
<dbReference type="InterPro" id="IPR036457">
    <property type="entry name" value="PPM-type-like_dom_sf"/>
</dbReference>
<dbReference type="GO" id="GO:0016791">
    <property type="term" value="F:phosphatase activity"/>
    <property type="evidence" value="ECO:0007669"/>
    <property type="project" value="TreeGrafter"/>
</dbReference>
<dbReference type="SUPFAM" id="SSF55874">
    <property type="entry name" value="ATPase domain of HSP90 chaperone/DNA topoisomerase II/histidine kinase"/>
    <property type="match status" value="1"/>
</dbReference>
<organism evidence="5 6">
    <name type="scientific">Frankia nepalensis</name>
    <dbReference type="NCBI Taxonomy" id="1836974"/>
    <lineage>
        <taxon>Bacteria</taxon>
        <taxon>Bacillati</taxon>
        <taxon>Actinomycetota</taxon>
        <taxon>Actinomycetes</taxon>
        <taxon>Frankiales</taxon>
        <taxon>Frankiaceae</taxon>
        <taxon>Frankia</taxon>
    </lineage>
</organism>
<dbReference type="Pfam" id="PF01590">
    <property type="entry name" value="GAF"/>
    <property type="match status" value="1"/>
</dbReference>
<dbReference type="RefSeq" id="WP_203010100.1">
    <property type="nucleotide sequence ID" value="NZ_JADWYU010000083.1"/>
</dbReference>
<evidence type="ECO:0000313" key="6">
    <source>
        <dbReference type="Proteomes" id="UP000604475"/>
    </source>
</evidence>
<dbReference type="AlphaFoldDB" id="A0A937UJP0"/>
<evidence type="ECO:0000259" key="4">
    <source>
        <dbReference type="SMART" id="SM00331"/>
    </source>
</evidence>
<dbReference type="Pfam" id="PF13581">
    <property type="entry name" value="HATPase_c_2"/>
    <property type="match status" value="1"/>
</dbReference>
<reference evidence="5" key="1">
    <citation type="submission" date="2020-12" db="EMBL/GenBank/DDBJ databases">
        <title>Genomic characterization of non-nitrogen-fixing Frankia strains.</title>
        <authorList>
            <person name="Carlos-Shanley C."/>
            <person name="Guerra T."/>
            <person name="Hahn D."/>
        </authorList>
    </citation>
    <scope>NUCLEOTIDE SEQUENCE</scope>
    <source>
        <strain evidence="5">CN6</strain>
    </source>
</reference>
<dbReference type="Gene3D" id="3.60.40.10">
    <property type="entry name" value="PPM-type phosphatase domain"/>
    <property type="match status" value="1"/>
</dbReference>
<dbReference type="InterPro" id="IPR001932">
    <property type="entry name" value="PPM-type_phosphatase-like_dom"/>
</dbReference>
<gene>
    <name evidence="5" type="ORF">I7412_02050</name>
</gene>
<dbReference type="EMBL" id="JAEACQ010000122">
    <property type="protein sequence ID" value="MBL7625979.1"/>
    <property type="molecule type" value="Genomic_DNA"/>
</dbReference>
<name>A0A937UJP0_9ACTN</name>
<feature type="domain" description="GAF" evidence="3">
    <location>
        <begin position="87"/>
        <end position="248"/>
    </location>
</feature>
<evidence type="ECO:0000256" key="2">
    <source>
        <dbReference type="SAM" id="MobiDB-lite"/>
    </source>
</evidence>
<dbReference type="PANTHER" id="PTHR43156">
    <property type="entry name" value="STAGE II SPORULATION PROTEIN E-RELATED"/>
    <property type="match status" value="1"/>
</dbReference>
<evidence type="ECO:0000313" key="5">
    <source>
        <dbReference type="EMBL" id="MBL7625979.1"/>
    </source>
</evidence>
<dbReference type="SMART" id="SM00331">
    <property type="entry name" value="PP2C_SIG"/>
    <property type="match status" value="1"/>
</dbReference>
<dbReference type="SUPFAM" id="SSF55781">
    <property type="entry name" value="GAF domain-like"/>
    <property type="match status" value="1"/>
</dbReference>
<dbReference type="Gene3D" id="3.30.565.10">
    <property type="entry name" value="Histidine kinase-like ATPase, C-terminal domain"/>
    <property type="match status" value="1"/>
</dbReference>
<proteinExistence type="predicted"/>
<sequence>MSQARGTGYPAPWQAAPGNQRPARRSTRPRGDGPRGAPGTRRGGLGALWDVVQSARRRPRWHAEARAAMEGLSFLSDASLELGGSLEPYKIINLIVALARRRLGDGVMLWLRAPEGDVVDLAAVDHVDPEAAAFIRAVIATHPARLSADIPPGVVLRTGQPYWIQDVTGELRRGLFPDDDQYSKFHKLRWGPSITVPMPYGDRVIGALTVSRVPGGQAYTQVDQTLAEDLARRAALALANARMFLESQEAGRALQRSLLPAHPPALEGAEVAMEYRPGTAGTEVGGDFYDVIPLADGRVGLAIGDVMGRGLHAAAVMGQLRAALRAYALEEWPPADLLARLDTMVCSLPGLPLATCLYGIYEPARPGTPLAGSRDEQPGAAARDGRAARIVLAGAGHPAPLWVPPDSDPNYVELDPGLPLGVAAGTQYVETTVELPPGSSLVFFTDGLVESRRRPLVDGLDLLRLGVAGQLARRRTDSRRADLAAARRRHPAGSAAPTGTGPAGRGGAVAPAGQSADPADDALVDRRVPNEGQWAGPERRTGGDRRAQRDRRAPGPGRPPGGIERRRGGDRRRRSRGGFSVRSWSGPDTVDLDDGRWPDNAARALLELSLLAADLPMDTDDDTALLVLTTQAAEPPLLELSLPPVGASAGQARTAVRAAVGERALGRADDAALLVSEICTNAIKHARSELTVRVWAEPSRLRISVEDREGGALPQPGRAARGDPEAESGWGLLLVEALSDAWGIQTTPDGKRVWFDLDLLRCAPAGDDARRNDA</sequence>
<dbReference type="SMART" id="SM00065">
    <property type="entry name" value="GAF"/>
    <property type="match status" value="1"/>
</dbReference>
<dbReference type="InterPro" id="IPR003594">
    <property type="entry name" value="HATPase_dom"/>
</dbReference>
<evidence type="ECO:0000259" key="3">
    <source>
        <dbReference type="SMART" id="SM00065"/>
    </source>
</evidence>
<dbReference type="CDD" id="cd16936">
    <property type="entry name" value="HATPase_RsbW-like"/>
    <property type="match status" value="1"/>
</dbReference>
<dbReference type="InterPro" id="IPR036890">
    <property type="entry name" value="HATPase_C_sf"/>
</dbReference>
<keyword evidence="1" id="KW-0378">Hydrolase</keyword>
<feature type="region of interest" description="Disordered" evidence="2">
    <location>
        <begin position="1"/>
        <end position="44"/>
    </location>
</feature>
<dbReference type="Pfam" id="PF07228">
    <property type="entry name" value="SpoIIE"/>
    <property type="match status" value="2"/>
</dbReference>
<feature type="domain" description="PPM-type phosphatase" evidence="4">
    <location>
        <begin position="266"/>
        <end position="608"/>
    </location>
</feature>
<evidence type="ECO:0000256" key="1">
    <source>
        <dbReference type="ARBA" id="ARBA00022801"/>
    </source>
</evidence>
<feature type="compositionally biased region" description="Basic and acidic residues" evidence="2">
    <location>
        <begin position="537"/>
        <end position="553"/>
    </location>
</feature>
<dbReference type="InterPro" id="IPR029016">
    <property type="entry name" value="GAF-like_dom_sf"/>
</dbReference>